<dbReference type="PROSITE" id="PS00109">
    <property type="entry name" value="PROTEIN_KINASE_TYR"/>
    <property type="match status" value="1"/>
</dbReference>
<feature type="domain" description="DUF7708" evidence="8">
    <location>
        <begin position="81"/>
        <end position="178"/>
    </location>
</feature>
<protein>
    <recommendedName>
        <fullName evidence="1">non-specific serine/threonine protein kinase</fullName>
        <ecNumber evidence="1">2.7.11.1</ecNumber>
    </recommendedName>
</protein>
<dbReference type="OrthoDB" id="4062651at2759"/>
<evidence type="ECO:0000259" key="9">
    <source>
        <dbReference type="Pfam" id="PF24883"/>
    </source>
</evidence>
<comment type="caution">
    <text evidence="10">The sequence shown here is derived from an EMBL/GenBank/DDBJ whole genome shotgun (WGS) entry which is preliminary data.</text>
</comment>
<name>A0A9P7YQT8_9HELO</name>
<comment type="catalytic activity">
    <reaction evidence="3">
        <text>L-threonyl-[protein] + ATP = O-phospho-L-threonyl-[protein] + ADP + H(+)</text>
        <dbReference type="Rhea" id="RHEA:46608"/>
        <dbReference type="Rhea" id="RHEA-COMP:11060"/>
        <dbReference type="Rhea" id="RHEA-COMP:11605"/>
        <dbReference type="ChEBI" id="CHEBI:15378"/>
        <dbReference type="ChEBI" id="CHEBI:30013"/>
        <dbReference type="ChEBI" id="CHEBI:30616"/>
        <dbReference type="ChEBI" id="CHEBI:61977"/>
        <dbReference type="ChEBI" id="CHEBI:456216"/>
        <dbReference type="EC" id="2.7.11.1"/>
    </reaction>
</comment>
<dbReference type="Pfam" id="PF22939">
    <property type="entry name" value="WHD_GPIID"/>
    <property type="match status" value="1"/>
</dbReference>
<dbReference type="EMBL" id="MU251377">
    <property type="protein sequence ID" value="KAG9237982.1"/>
    <property type="molecule type" value="Genomic_DNA"/>
</dbReference>
<dbReference type="SMART" id="SM00248">
    <property type="entry name" value="ANK"/>
    <property type="match status" value="4"/>
</dbReference>
<dbReference type="GO" id="GO:0004674">
    <property type="term" value="F:protein serine/threonine kinase activity"/>
    <property type="evidence" value="ECO:0007669"/>
    <property type="project" value="UniProtKB-EC"/>
</dbReference>
<keyword evidence="6" id="KW-0175">Coiled coil</keyword>
<evidence type="ECO:0000256" key="6">
    <source>
        <dbReference type="SAM" id="Coils"/>
    </source>
</evidence>
<dbReference type="Proteomes" id="UP000824998">
    <property type="component" value="Unassembled WGS sequence"/>
</dbReference>
<keyword evidence="2" id="KW-0677">Repeat</keyword>
<dbReference type="Gene3D" id="1.10.510.10">
    <property type="entry name" value="Transferase(Phosphotransferase) domain 1"/>
    <property type="match status" value="1"/>
</dbReference>
<evidence type="ECO:0000259" key="7">
    <source>
        <dbReference type="Pfam" id="PF22939"/>
    </source>
</evidence>
<dbReference type="InterPro" id="IPR056884">
    <property type="entry name" value="NPHP3-like_N"/>
</dbReference>
<dbReference type="Pfam" id="PF13637">
    <property type="entry name" value="Ank_4"/>
    <property type="match status" value="1"/>
</dbReference>
<sequence length="1041" mass="117640">MSTLALVSTPRTNNADGSVTKSLEIALSEFGSVLTDNERKQLKQIKGVPDASAALVFTAKLDASNSTRRGKSIGARAYSILQSIQQFSTIVDTFVSSHPDIAALVWGSVKLTVLIAANITSYFESLADLLMSLNKNFPQFDEYQLLFPNSPALRESICIFHASIIQLCKQTIVLTRQPSMELRHKLRPQIETIQNCANDVKKAIALAKATSDRKEQEFQEQERKRADKHRKLFSIFASQSQKVFDRNREWQLQRHQDFLREKKVKLLDTLSTWVRKDSANASTTSAFYILFTNEDFSSSVIDWLYCERTRANELTTFVFPRFDDSISLNAATVLRSIIRQSLKPDDVAGEVERHLSRFETPYVDMNTIEGLLKHCVSRFSTLYIVIDSLDEFEKEERNVLLQSLSSIISLPNSKAKLFLVGRSSVSADIQRWFPVVQEKSADCCEVQTDIEAYTRENIILRKGEQLIFQDPCLAQEIIKALINGANGMFLWVDFQIAAIYECTCDDEIREVLRALPRNLGETFDRAVKRILKRGSAKTANRIFQWVAAIKRALTLDELREALSYEPGIPYSIAGKRPNGLEHITAWCENLVLLDDELQIIQFTHRSVLQHFLEQPSDSRYHIKLEEADHFIGEICVTYLNSNDFKTDLIRNPPALSTQLPNHIIESTLEVRGVASRLMRRARMLNVQGNQKTPSNKEGMILIKNNLEDPKAMLLLGYPFLEYALDYWLLHTGNFEEGKSKTWALWKQMIIGSNGLAKTPWSPAEFHNRAPIVYEWIDKHDNFAVFLQNVSITRPSSTELRDLFRHYAELGRLKYINFMIDFVEHKKELSHWLLQCAGDGHLEVIQRLLDAKADVNTPASEHGRTALQAAAGGGHLEVVQRLLDAKADVNATPAIFHGRTTLQAAAGGGHLEVVQRLLDAKADVNTPASEHRRTALQAATDSGHLEVAQRLIDAKADLLSRRASYQAARALADLHAQGLFHGDVTTANILFSLLDVDHYTESNIYLLFGTLDETAPLETHTLRDARSGSSKLYREGTRFSHL</sequence>
<evidence type="ECO:0000256" key="3">
    <source>
        <dbReference type="ARBA" id="ARBA00047899"/>
    </source>
</evidence>
<feature type="repeat" description="ANK" evidence="5">
    <location>
        <begin position="861"/>
        <end position="893"/>
    </location>
</feature>
<dbReference type="SUPFAM" id="SSF48403">
    <property type="entry name" value="Ankyrin repeat"/>
    <property type="match status" value="1"/>
</dbReference>
<feature type="domain" description="Nephrocystin 3-like N-terminal" evidence="9">
    <location>
        <begin position="297"/>
        <end position="422"/>
    </location>
</feature>
<feature type="repeat" description="ANK" evidence="5">
    <location>
        <begin position="930"/>
        <end position="962"/>
    </location>
</feature>
<dbReference type="Pfam" id="PF24809">
    <property type="entry name" value="DUF7708"/>
    <property type="match status" value="1"/>
</dbReference>
<reference evidence="10" key="1">
    <citation type="journal article" date="2021" name="IMA Fungus">
        <title>Genomic characterization of three marine fungi, including Emericellopsis atlantica sp. nov. with signatures of a generalist lifestyle and marine biomass degradation.</title>
        <authorList>
            <person name="Hagestad O.C."/>
            <person name="Hou L."/>
            <person name="Andersen J.H."/>
            <person name="Hansen E.H."/>
            <person name="Altermark B."/>
            <person name="Li C."/>
            <person name="Kuhnert E."/>
            <person name="Cox R.J."/>
            <person name="Crous P.W."/>
            <person name="Spatafora J.W."/>
            <person name="Lail K."/>
            <person name="Amirebrahimi M."/>
            <person name="Lipzen A."/>
            <person name="Pangilinan J."/>
            <person name="Andreopoulos W."/>
            <person name="Hayes R.D."/>
            <person name="Ng V."/>
            <person name="Grigoriev I.V."/>
            <person name="Jackson S.A."/>
            <person name="Sutton T.D.S."/>
            <person name="Dobson A.D.W."/>
            <person name="Rama T."/>
        </authorList>
    </citation>
    <scope>NUCLEOTIDE SEQUENCE</scope>
    <source>
        <strain evidence="10">TRa018bII</strain>
    </source>
</reference>
<dbReference type="PROSITE" id="PS50088">
    <property type="entry name" value="ANK_REPEAT"/>
    <property type="match status" value="3"/>
</dbReference>
<dbReference type="SUPFAM" id="SSF56112">
    <property type="entry name" value="Protein kinase-like (PK-like)"/>
    <property type="match status" value="1"/>
</dbReference>
<comment type="catalytic activity">
    <reaction evidence="4">
        <text>L-seryl-[protein] + ATP = O-phospho-L-seryl-[protein] + ADP + H(+)</text>
        <dbReference type="Rhea" id="RHEA:17989"/>
        <dbReference type="Rhea" id="RHEA-COMP:9863"/>
        <dbReference type="Rhea" id="RHEA-COMP:11604"/>
        <dbReference type="ChEBI" id="CHEBI:15378"/>
        <dbReference type="ChEBI" id="CHEBI:29999"/>
        <dbReference type="ChEBI" id="CHEBI:30616"/>
        <dbReference type="ChEBI" id="CHEBI:83421"/>
        <dbReference type="ChEBI" id="CHEBI:456216"/>
        <dbReference type="EC" id="2.7.11.1"/>
    </reaction>
</comment>
<dbReference type="InterPro" id="IPR054471">
    <property type="entry name" value="GPIID_WHD"/>
</dbReference>
<feature type="domain" description="GPI inositol-deacylase winged helix" evidence="7">
    <location>
        <begin position="536"/>
        <end position="621"/>
    </location>
</feature>
<dbReference type="PANTHER" id="PTHR10039:SF10">
    <property type="entry name" value="NACHT DOMAIN-CONTAINING PROTEIN"/>
    <property type="match status" value="1"/>
</dbReference>
<gene>
    <name evidence="10" type="ORF">BJ875DRAFT_480792</name>
</gene>
<organism evidence="10 11">
    <name type="scientific">Amylocarpus encephaloides</name>
    <dbReference type="NCBI Taxonomy" id="45428"/>
    <lineage>
        <taxon>Eukaryota</taxon>
        <taxon>Fungi</taxon>
        <taxon>Dikarya</taxon>
        <taxon>Ascomycota</taxon>
        <taxon>Pezizomycotina</taxon>
        <taxon>Leotiomycetes</taxon>
        <taxon>Helotiales</taxon>
        <taxon>Helotiales incertae sedis</taxon>
        <taxon>Amylocarpus</taxon>
    </lineage>
</organism>
<dbReference type="InterPro" id="IPR056125">
    <property type="entry name" value="DUF7708"/>
</dbReference>
<dbReference type="Gene3D" id="1.25.40.20">
    <property type="entry name" value="Ankyrin repeat-containing domain"/>
    <property type="match status" value="2"/>
</dbReference>
<dbReference type="Pfam" id="PF12796">
    <property type="entry name" value="Ank_2"/>
    <property type="match status" value="1"/>
</dbReference>
<dbReference type="EC" id="2.7.11.1" evidence="1"/>
<feature type="coiled-coil region" evidence="6">
    <location>
        <begin position="204"/>
        <end position="231"/>
    </location>
</feature>
<keyword evidence="5" id="KW-0040">ANK repeat</keyword>
<dbReference type="InterPro" id="IPR036770">
    <property type="entry name" value="Ankyrin_rpt-contain_sf"/>
</dbReference>
<dbReference type="PANTHER" id="PTHR10039">
    <property type="entry name" value="AMELOGENIN"/>
    <property type="match status" value="1"/>
</dbReference>
<dbReference type="InterPro" id="IPR008266">
    <property type="entry name" value="Tyr_kinase_AS"/>
</dbReference>
<proteinExistence type="predicted"/>
<evidence type="ECO:0000256" key="5">
    <source>
        <dbReference type="PROSITE-ProRule" id="PRU00023"/>
    </source>
</evidence>
<feature type="repeat" description="ANK" evidence="5">
    <location>
        <begin position="896"/>
        <end position="928"/>
    </location>
</feature>
<accession>A0A9P7YQT8</accession>
<dbReference type="Pfam" id="PF24883">
    <property type="entry name" value="NPHP3_N"/>
    <property type="match status" value="1"/>
</dbReference>
<evidence type="ECO:0000256" key="2">
    <source>
        <dbReference type="ARBA" id="ARBA00022737"/>
    </source>
</evidence>
<evidence type="ECO:0000256" key="4">
    <source>
        <dbReference type="ARBA" id="ARBA00048679"/>
    </source>
</evidence>
<dbReference type="PROSITE" id="PS50297">
    <property type="entry name" value="ANK_REP_REGION"/>
    <property type="match status" value="2"/>
</dbReference>
<dbReference type="AlphaFoldDB" id="A0A9P7YQT8"/>
<evidence type="ECO:0000256" key="1">
    <source>
        <dbReference type="ARBA" id="ARBA00012513"/>
    </source>
</evidence>
<dbReference type="InterPro" id="IPR011009">
    <property type="entry name" value="Kinase-like_dom_sf"/>
</dbReference>
<dbReference type="InterPro" id="IPR002110">
    <property type="entry name" value="Ankyrin_rpt"/>
</dbReference>
<evidence type="ECO:0000259" key="8">
    <source>
        <dbReference type="Pfam" id="PF24809"/>
    </source>
</evidence>
<evidence type="ECO:0000313" key="11">
    <source>
        <dbReference type="Proteomes" id="UP000824998"/>
    </source>
</evidence>
<evidence type="ECO:0000313" key="10">
    <source>
        <dbReference type="EMBL" id="KAG9237982.1"/>
    </source>
</evidence>
<keyword evidence="11" id="KW-1185">Reference proteome</keyword>